<evidence type="ECO:0000259" key="13">
    <source>
        <dbReference type="SMART" id="SM00918"/>
    </source>
</evidence>
<name>A0A8X6XFN1_9ARAC</name>
<evidence type="ECO:0000256" key="5">
    <source>
        <dbReference type="ARBA" id="ARBA00022989"/>
    </source>
</evidence>
<proteinExistence type="predicted"/>
<evidence type="ECO:0000313" key="14">
    <source>
        <dbReference type="EMBL" id="GFY51822.1"/>
    </source>
</evidence>
<evidence type="ECO:0000256" key="2">
    <source>
        <dbReference type="ARBA" id="ARBA00022448"/>
    </source>
</evidence>
<keyword evidence="2" id="KW-0813">Transport</keyword>
<dbReference type="Pfam" id="PF10613">
    <property type="entry name" value="Lig_chan-Glu_bd"/>
    <property type="match status" value="1"/>
</dbReference>
<evidence type="ECO:0000256" key="6">
    <source>
        <dbReference type="ARBA" id="ARBA00023065"/>
    </source>
</evidence>
<dbReference type="GO" id="GO:0015276">
    <property type="term" value="F:ligand-gated monoatomic ion channel activity"/>
    <property type="evidence" value="ECO:0007669"/>
    <property type="project" value="InterPro"/>
</dbReference>
<keyword evidence="6" id="KW-0406">Ion transport</keyword>
<comment type="subcellular location">
    <subcellularLocation>
        <location evidence="1">Cell membrane</location>
        <topology evidence="1">Multi-pass membrane protein</topology>
    </subcellularLocation>
</comment>
<feature type="domain" description="Ionotropic glutamate receptor L-glutamate and glycine-binding" evidence="13">
    <location>
        <begin position="13"/>
        <end position="79"/>
    </location>
</feature>
<accession>A0A8X6XFN1</accession>
<keyword evidence="4 12" id="KW-0812">Transmembrane</keyword>
<keyword evidence="11" id="KW-0407">Ion channel</keyword>
<dbReference type="EMBL" id="BMAV01008330">
    <property type="protein sequence ID" value="GFY51822.1"/>
    <property type="molecule type" value="Genomic_DNA"/>
</dbReference>
<evidence type="ECO:0000256" key="10">
    <source>
        <dbReference type="ARBA" id="ARBA00023286"/>
    </source>
</evidence>
<keyword evidence="9" id="KW-0325">Glycoprotein</keyword>
<dbReference type="PANTHER" id="PTHR42643">
    <property type="entry name" value="IONOTROPIC RECEPTOR 20A-RELATED"/>
    <property type="match status" value="1"/>
</dbReference>
<keyword evidence="15" id="KW-1185">Reference proteome</keyword>
<reference evidence="14" key="1">
    <citation type="submission" date="2020-08" db="EMBL/GenBank/DDBJ databases">
        <title>Multicomponent nature underlies the extraordinary mechanical properties of spider dragline silk.</title>
        <authorList>
            <person name="Kono N."/>
            <person name="Nakamura H."/>
            <person name="Mori M."/>
            <person name="Yoshida Y."/>
            <person name="Ohtoshi R."/>
            <person name="Malay A.D."/>
            <person name="Moran D.A.P."/>
            <person name="Tomita M."/>
            <person name="Numata K."/>
            <person name="Arakawa K."/>
        </authorList>
    </citation>
    <scope>NUCLEOTIDE SEQUENCE</scope>
</reference>
<evidence type="ECO:0000256" key="4">
    <source>
        <dbReference type="ARBA" id="ARBA00022692"/>
    </source>
</evidence>
<gene>
    <name evidence="14" type="primary">AVEN_16604_1</name>
    <name evidence="14" type="ORF">TNIN_108561</name>
</gene>
<evidence type="ECO:0000256" key="11">
    <source>
        <dbReference type="ARBA" id="ARBA00023303"/>
    </source>
</evidence>
<evidence type="ECO:0000256" key="7">
    <source>
        <dbReference type="ARBA" id="ARBA00023136"/>
    </source>
</evidence>
<protein>
    <recommendedName>
        <fullName evidence="13">Ionotropic glutamate receptor L-glutamate and glycine-binding domain-containing protein</fullName>
    </recommendedName>
</protein>
<dbReference type="PANTHER" id="PTHR42643:SF38">
    <property type="entry name" value="IONOTROPIC RECEPTOR 100A"/>
    <property type="match status" value="1"/>
</dbReference>
<keyword evidence="8" id="KW-0675">Receptor</keyword>
<feature type="transmembrane region" description="Helical" evidence="12">
    <location>
        <begin position="126"/>
        <end position="149"/>
    </location>
</feature>
<keyword evidence="5 12" id="KW-1133">Transmembrane helix</keyword>
<keyword evidence="10" id="KW-1071">Ligand-gated ion channel</keyword>
<evidence type="ECO:0000256" key="3">
    <source>
        <dbReference type="ARBA" id="ARBA00022475"/>
    </source>
</evidence>
<comment type="caution">
    <text evidence="14">The sequence shown here is derived from an EMBL/GenBank/DDBJ whole genome shotgun (WGS) entry which is preliminary data.</text>
</comment>
<dbReference type="InterPro" id="IPR052192">
    <property type="entry name" value="Insect_Ionotropic_Sensory_Rcpt"/>
</dbReference>
<evidence type="ECO:0000256" key="9">
    <source>
        <dbReference type="ARBA" id="ARBA00023180"/>
    </source>
</evidence>
<keyword evidence="7 12" id="KW-0472">Membrane</keyword>
<dbReference type="SUPFAM" id="SSF53850">
    <property type="entry name" value="Periplasmic binding protein-like II"/>
    <property type="match status" value="1"/>
</dbReference>
<dbReference type="Gene3D" id="3.40.190.10">
    <property type="entry name" value="Periplasmic binding protein-like II"/>
    <property type="match status" value="1"/>
</dbReference>
<keyword evidence="3" id="KW-1003">Cell membrane</keyword>
<dbReference type="OrthoDB" id="6435855at2759"/>
<sequence length="182" mass="20283">MKNLYFPSIIKVAMVQLKNVFTAEKVNGKYILDGVEGKMLKCLAEKLNFQVKIVLSSDGQYGSSNSKRTWDCVIGLVQSGKADMGFGALSISEDRLEVVDFSISYSVPQKSFDTKESNQMPKISAFTYPFTLNVWILYAFMILVATVLFQRIMFRNATLLGSFLSVLGSISSQAMNNVRDTP</sequence>
<dbReference type="Proteomes" id="UP000886998">
    <property type="component" value="Unassembled WGS sequence"/>
</dbReference>
<organism evidence="14 15">
    <name type="scientific">Trichonephila inaurata madagascariensis</name>
    <dbReference type="NCBI Taxonomy" id="2747483"/>
    <lineage>
        <taxon>Eukaryota</taxon>
        <taxon>Metazoa</taxon>
        <taxon>Ecdysozoa</taxon>
        <taxon>Arthropoda</taxon>
        <taxon>Chelicerata</taxon>
        <taxon>Arachnida</taxon>
        <taxon>Araneae</taxon>
        <taxon>Araneomorphae</taxon>
        <taxon>Entelegynae</taxon>
        <taxon>Araneoidea</taxon>
        <taxon>Nephilidae</taxon>
        <taxon>Trichonephila</taxon>
        <taxon>Trichonephila inaurata</taxon>
    </lineage>
</organism>
<evidence type="ECO:0000256" key="1">
    <source>
        <dbReference type="ARBA" id="ARBA00004651"/>
    </source>
</evidence>
<evidence type="ECO:0000256" key="8">
    <source>
        <dbReference type="ARBA" id="ARBA00023170"/>
    </source>
</evidence>
<evidence type="ECO:0000313" key="15">
    <source>
        <dbReference type="Proteomes" id="UP000886998"/>
    </source>
</evidence>
<dbReference type="GO" id="GO:0005886">
    <property type="term" value="C:plasma membrane"/>
    <property type="evidence" value="ECO:0007669"/>
    <property type="project" value="UniProtKB-SubCell"/>
</dbReference>
<dbReference type="SMART" id="SM00918">
    <property type="entry name" value="Lig_chan-Glu_bd"/>
    <property type="match status" value="1"/>
</dbReference>
<dbReference type="AlphaFoldDB" id="A0A8X6XFN1"/>
<dbReference type="InterPro" id="IPR019594">
    <property type="entry name" value="Glu/Gly-bd"/>
</dbReference>
<evidence type="ECO:0000256" key="12">
    <source>
        <dbReference type="SAM" id="Phobius"/>
    </source>
</evidence>